<dbReference type="SUPFAM" id="SSF55920">
    <property type="entry name" value="Creatinase/aminopeptidase"/>
    <property type="match status" value="1"/>
</dbReference>
<feature type="domain" description="Xaa-Pro dipeptidase N-terminal" evidence="7">
    <location>
        <begin position="7"/>
        <end position="157"/>
    </location>
</feature>
<keyword evidence="4" id="KW-0645">Protease</keyword>
<dbReference type="InterPro" id="IPR000994">
    <property type="entry name" value="Pept_M24"/>
</dbReference>
<dbReference type="Gene3D" id="3.40.350.10">
    <property type="entry name" value="Creatinase/prolidase N-terminal domain"/>
    <property type="match status" value="1"/>
</dbReference>
<dbReference type="InterPro" id="IPR052433">
    <property type="entry name" value="X-Pro_dipept-like"/>
</dbReference>
<organism evidence="8">
    <name type="scientific">marine metagenome</name>
    <dbReference type="NCBI Taxonomy" id="408172"/>
    <lineage>
        <taxon>unclassified sequences</taxon>
        <taxon>metagenomes</taxon>
        <taxon>ecological metagenomes</taxon>
    </lineage>
</organism>
<evidence type="ECO:0000259" key="6">
    <source>
        <dbReference type="Pfam" id="PF00557"/>
    </source>
</evidence>
<gene>
    <name evidence="8" type="ORF">METZ01_LOCUS7475</name>
</gene>
<sequence>MSFDRTSFRDHIEFLCREWERVLNEHQFDAALVPAGSNSNYFADDQSPPFRPNPHFARWVPEPLTENAVLLIRPGVMPKLFFYQPDDFWYVPPQVPAWTDGVFDVAVYRDTEIQIKDIAATTHALTNIAYVGPDTELAGNLAITTDDLAPLIDQLDYGRSFKTPFEITNMKGATAIGVRGHLAAHRAFSSGASEFDIHMAYLEASKQTESELPYPNIIALNEHAGTLHYQHYDRETPEHVHSFLIDAGGKCNGYHSDITRTYSATPGDDFDSLINALDEKQQALISDISLGLSYLDLHERMHHDIAELLVAFEFVTCSPEAAFNQRLTDAFFPHGLGHLLGLQTHDVGSRLTATQAETQDPSGRFPTLRLARQIEANQVFTVEPGIYFIPMLIDSVENPSDINRERFQAFVRCGGIRIEDNILATQDGHENLTRPVFEAALAQ</sequence>
<dbReference type="GO" id="GO:0005829">
    <property type="term" value="C:cytosol"/>
    <property type="evidence" value="ECO:0007669"/>
    <property type="project" value="TreeGrafter"/>
</dbReference>
<proteinExistence type="inferred from homology"/>
<name>A0A381NJB3_9ZZZZ</name>
<dbReference type="NCBIfam" id="NF010133">
    <property type="entry name" value="PRK13607.1"/>
    <property type="match status" value="1"/>
</dbReference>
<dbReference type="GO" id="GO:0016795">
    <property type="term" value="F:phosphoric triester hydrolase activity"/>
    <property type="evidence" value="ECO:0007669"/>
    <property type="project" value="InterPro"/>
</dbReference>
<keyword evidence="2" id="KW-0479">Metal-binding</keyword>
<dbReference type="InterPro" id="IPR048819">
    <property type="entry name" value="PepQ_N"/>
</dbReference>
<dbReference type="HAMAP" id="MF_01279">
    <property type="entry name" value="X_Pro_dipeptid"/>
    <property type="match status" value="1"/>
</dbReference>
<dbReference type="Gene3D" id="3.90.230.10">
    <property type="entry name" value="Creatinase/methionine aminopeptidase superfamily"/>
    <property type="match status" value="1"/>
</dbReference>
<comment type="cofactor">
    <cofactor evidence="1">
        <name>Mn(2+)</name>
        <dbReference type="ChEBI" id="CHEBI:29035"/>
    </cofactor>
</comment>
<dbReference type="GO" id="GO:0004177">
    <property type="term" value="F:aminopeptidase activity"/>
    <property type="evidence" value="ECO:0007669"/>
    <property type="project" value="TreeGrafter"/>
</dbReference>
<reference evidence="8" key="1">
    <citation type="submission" date="2018-05" db="EMBL/GenBank/DDBJ databases">
        <authorList>
            <person name="Lanie J.A."/>
            <person name="Ng W.-L."/>
            <person name="Kazmierczak K.M."/>
            <person name="Andrzejewski T.M."/>
            <person name="Davidsen T.M."/>
            <person name="Wayne K.J."/>
            <person name="Tettelin H."/>
            <person name="Glass J.I."/>
            <person name="Rusch D."/>
            <person name="Podicherti R."/>
            <person name="Tsui H.-C.T."/>
            <person name="Winkler M.E."/>
        </authorList>
    </citation>
    <scope>NUCLEOTIDE SEQUENCE</scope>
</reference>
<evidence type="ECO:0000256" key="4">
    <source>
        <dbReference type="ARBA" id="ARBA00022997"/>
    </source>
</evidence>
<dbReference type="InterPro" id="IPR022846">
    <property type="entry name" value="X_Pro_dipept"/>
</dbReference>
<dbReference type="GO" id="GO:0006508">
    <property type="term" value="P:proteolysis"/>
    <property type="evidence" value="ECO:0007669"/>
    <property type="project" value="TreeGrafter"/>
</dbReference>
<dbReference type="EMBL" id="UINC01000399">
    <property type="protein sequence ID" value="SUZ54621.1"/>
    <property type="molecule type" value="Genomic_DNA"/>
</dbReference>
<evidence type="ECO:0000256" key="3">
    <source>
        <dbReference type="ARBA" id="ARBA00022801"/>
    </source>
</evidence>
<evidence type="ECO:0000256" key="1">
    <source>
        <dbReference type="ARBA" id="ARBA00001936"/>
    </source>
</evidence>
<accession>A0A381NJB3</accession>
<keyword evidence="5" id="KW-0464">Manganese</keyword>
<dbReference type="PANTHER" id="PTHR43226:SF8">
    <property type="entry name" value="XAA-PRO DIPEPTIDASE"/>
    <property type="match status" value="1"/>
</dbReference>
<dbReference type="AlphaFoldDB" id="A0A381NJB3"/>
<evidence type="ECO:0000256" key="5">
    <source>
        <dbReference type="ARBA" id="ARBA00023211"/>
    </source>
</evidence>
<feature type="domain" description="Peptidase M24" evidence="6">
    <location>
        <begin position="169"/>
        <end position="425"/>
    </location>
</feature>
<dbReference type="GO" id="GO:0046872">
    <property type="term" value="F:metal ion binding"/>
    <property type="evidence" value="ECO:0007669"/>
    <property type="project" value="UniProtKB-KW"/>
</dbReference>
<dbReference type="Pfam" id="PF00557">
    <property type="entry name" value="Peptidase_M24"/>
    <property type="match status" value="1"/>
</dbReference>
<dbReference type="Pfam" id="PF21216">
    <property type="entry name" value="PepQ_N"/>
    <property type="match status" value="1"/>
</dbReference>
<keyword evidence="4" id="KW-0224">Dipeptidase</keyword>
<keyword evidence="3" id="KW-0378">Hydrolase</keyword>
<dbReference type="GO" id="GO:0016805">
    <property type="term" value="F:dipeptidase activity"/>
    <property type="evidence" value="ECO:0007669"/>
    <property type="project" value="UniProtKB-KW"/>
</dbReference>
<dbReference type="PANTHER" id="PTHR43226">
    <property type="entry name" value="XAA-PRO AMINOPEPTIDASE 3"/>
    <property type="match status" value="1"/>
</dbReference>
<evidence type="ECO:0000259" key="7">
    <source>
        <dbReference type="Pfam" id="PF21216"/>
    </source>
</evidence>
<evidence type="ECO:0000313" key="8">
    <source>
        <dbReference type="EMBL" id="SUZ54621.1"/>
    </source>
</evidence>
<dbReference type="InterPro" id="IPR036005">
    <property type="entry name" value="Creatinase/aminopeptidase-like"/>
</dbReference>
<protein>
    <submittedName>
        <fullName evidence="8">Uncharacterized protein</fullName>
    </submittedName>
</protein>
<dbReference type="InterPro" id="IPR029149">
    <property type="entry name" value="Creatin/AminoP/Spt16_N"/>
</dbReference>
<evidence type="ECO:0000256" key="2">
    <source>
        <dbReference type="ARBA" id="ARBA00022723"/>
    </source>
</evidence>